<reference evidence="2" key="1">
    <citation type="submission" date="2016-07" db="EMBL/GenBank/DDBJ databases">
        <authorList>
            <person name="Florea S."/>
            <person name="Webb J.S."/>
            <person name="Jaromczyk J."/>
            <person name="Schardl C.L."/>
        </authorList>
    </citation>
    <scope>NUCLEOTIDE SEQUENCE [LARGE SCALE GENOMIC DNA]</scope>
    <source>
        <strain evidence="2">MIT 01-6242</strain>
    </source>
</reference>
<evidence type="ECO:0000313" key="1">
    <source>
        <dbReference type="EMBL" id="ANV97375.1"/>
    </source>
</evidence>
<dbReference type="AlphaFoldDB" id="A0A1B1U3V4"/>
<sequence>MVWEAIVCAYIEIVRVLCFLEFFESLQRDTKNQNQNFSQRFQRIQRIKNQFKSKTIKPPNKNQTQILHSIVGLPHKKRAGVWGILRGIRGVPRNKPPCPPYREKSKVGFGD</sequence>
<dbReference type="KEGG" id="het:BBW65_00410"/>
<keyword evidence="2" id="KW-1185">Reference proteome</keyword>
<dbReference type="EMBL" id="CP016503">
    <property type="protein sequence ID" value="ANV97375.1"/>
    <property type="molecule type" value="Genomic_DNA"/>
</dbReference>
<protein>
    <submittedName>
        <fullName evidence="1">Uncharacterized protein</fullName>
    </submittedName>
</protein>
<accession>A0A1B1U3V4</accession>
<dbReference type="Proteomes" id="UP000092884">
    <property type="component" value="Chromosome"/>
</dbReference>
<organism evidence="1 2">
    <name type="scientific">Helicobacter enhydrae</name>
    <dbReference type="NCBI Taxonomy" id="222136"/>
    <lineage>
        <taxon>Bacteria</taxon>
        <taxon>Pseudomonadati</taxon>
        <taxon>Campylobacterota</taxon>
        <taxon>Epsilonproteobacteria</taxon>
        <taxon>Campylobacterales</taxon>
        <taxon>Helicobacteraceae</taxon>
        <taxon>Helicobacter</taxon>
    </lineage>
</organism>
<proteinExistence type="predicted"/>
<evidence type="ECO:0000313" key="2">
    <source>
        <dbReference type="Proteomes" id="UP000092884"/>
    </source>
</evidence>
<name>A0A1B1U3V4_9HELI</name>
<gene>
    <name evidence="1" type="ORF">BBW65_00410</name>
</gene>